<dbReference type="AlphaFoldDB" id="A0A074ZKL7"/>
<dbReference type="RefSeq" id="XP_009168352.1">
    <property type="nucleotide sequence ID" value="XM_009170088.1"/>
</dbReference>
<dbReference type="KEGG" id="ovi:T265_05156"/>
<sequence>MKLHENQPTHIVSLKHTELSEEDEEWRKQRGGQPFTWQRGIEEITKRFDAVGATHPPGWGPRAPHCAWLKTLKDMASNRYRC</sequence>
<dbReference type="GeneID" id="20319338"/>
<reference evidence="1 2" key="1">
    <citation type="submission" date="2013-11" db="EMBL/GenBank/DDBJ databases">
        <title>Opisthorchis viverrini - life in the bile duct.</title>
        <authorList>
            <person name="Young N.D."/>
            <person name="Nagarajan N."/>
            <person name="Lin S.J."/>
            <person name="Korhonen P.K."/>
            <person name="Jex A.R."/>
            <person name="Hall R.S."/>
            <person name="Safavi-Hemami H."/>
            <person name="Kaewkong W."/>
            <person name="Bertrand D."/>
            <person name="Gao S."/>
            <person name="Seet Q."/>
            <person name="Wongkham S."/>
            <person name="Teh B.T."/>
            <person name="Wongkham C."/>
            <person name="Intapan P.M."/>
            <person name="Maleewong W."/>
            <person name="Yang X."/>
            <person name="Hu M."/>
            <person name="Wang Z."/>
            <person name="Hofmann A."/>
            <person name="Sternberg P.W."/>
            <person name="Tan P."/>
            <person name="Wang J."/>
            <person name="Gasser R.B."/>
        </authorList>
    </citation>
    <scope>NUCLEOTIDE SEQUENCE [LARGE SCALE GENOMIC DNA]</scope>
</reference>
<dbReference type="Proteomes" id="UP000054324">
    <property type="component" value="Unassembled WGS sequence"/>
</dbReference>
<gene>
    <name evidence="1" type="ORF">T265_05156</name>
</gene>
<evidence type="ECO:0000313" key="1">
    <source>
        <dbReference type="EMBL" id="KER27873.1"/>
    </source>
</evidence>
<dbReference type="OrthoDB" id="6229751at2759"/>
<dbReference type="EMBL" id="KL596712">
    <property type="protein sequence ID" value="KER27873.1"/>
    <property type="molecule type" value="Genomic_DNA"/>
</dbReference>
<protein>
    <submittedName>
        <fullName evidence="1">Uncharacterized protein</fullName>
    </submittedName>
</protein>
<keyword evidence="2" id="KW-1185">Reference proteome</keyword>
<dbReference type="CTD" id="20319338"/>
<evidence type="ECO:0000313" key="2">
    <source>
        <dbReference type="Proteomes" id="UP000054324"/>
    </source>
</evidence>
<organism evidence="1 2">
    <name type="scientific">Opisthorchis viverrini</name>
    <name type="common">Southeast Asian liver fluke</name>
    <dbReference type="NCBI Taxonomy" id="6198"/>
    <lineage>
        <taxon>Eukaryota</taxon>
        <taxon>Metazoa</taxon>
        <taxon>Spiralia</taxon>
        <taxon>Lophotrochozoa</taxon>
        <taxon>Platyhelminthes</taxon>
        <taxon>Trematoda</taxon>
        <taxon>Digenea</taxon>
        <taxon>Opisthorchiida</taxon>
        <taxon>Opisthorchiata</taxon>
        <taxon>Opisthorchiidae</taxon>
        <taxon>Opisthorchis</taxon>
    </lineage>
</organism>
<proteinExistence type="predicted"/>
<accession>A0A074ZKL7</accession>
<name>A0A074ZKL7_OPIVI</name>